<proteinExistence type="predicted"/>
<dbReference type="EMBL" id="KV440996">
    <property type="protein sequence ID" value="OAD68073.1"/>
    <property type="molecule type" value="Genomic_DNA"/>
</dbReference>
<dbReference type="Proteomes" id="UP000077315">
    <property type="component" value="Unassembled WGS sequence"/>
</dbReference>
<dbReference type="VEuPathDB" id="FungiDB:PHYBLDRAFT_173567"/>
<name>A0A162TLJ7_PHYB8</name>
<reference evidence="2" key="1">
    <citation type="submission" date="2015-06" db="EMBL/GenBank/DDBJ databases">
        <title>Expansion of signal transduction pathways in fungi by whole-genome duplication.</title>
        <authorList>
            <consortium name="DOE Joint Genome Institute"/>
            <person name="Corrochano L.M."/>
            <person name="Kuo A."/>
            <person name="Marcet-Houben M."/>
            <person name="Polaino S."/>
            <person name="Salamov A."/>
            <person name="Villalobos J.M."/>
            <person name="Alvarez M.I."/>
            <person name="Avalos J."/>
            <person name="Benito E.P."/>
            <person name="Benoit I."/>
            <person name="Burger G."/>
            <person name="Camino L.P."/>
            <person name="Canovas D."/>
            <person name="Cerda-Olmedo E."/>
            <person name="Cheng J.-F."/>
            <person name="Dominguez A."/>
            <person name="Elias M."/>
            <person name="Eslava A.P."/>
            <person name="Glaser F."/>
            <person name="Grimwood J."/>
            <person name="Gutierrez G."/>
            <person name="Heitman J."/>
            <person name="Henrissat B."/>
            <person name="Iturriaga E.A."/>
            <person name="Lang B.F."/>
            <person name="Lavin J.L."/>
            <person name="Lee S."/>
            <person name="Li W."/>
            <person name="Lindquist E."/>
            <person name="Lopez-Garcia S."/>
            <person name="Luque E.M."/>
            <person name="Marcos A.T."/>
            <person name="Martin J."/>
            <person name="McCluskey K."/>
            <person name="Medina H.R."/>
            <person name="Miralles-Duran A."/>
            <person name="Miyazaki A."/>
            <person name="Munoz-Torres E."/>
            <person name="Oguiza J.A."/>
            <person name="Ohm R."/>
            <person name="Olmedo M."/>
            <person name="Orejas M."/>
            <person name="Ortiz-Castellanos L."/>
            <person name="Pisabarro A.G."/>
            <person name="Rodriguez-Romero J."/>
            <person name="Ruiz-Herrera J."/>
            <person name="Ruiz-Vazquez R."/>
            <person name="Sanz C."/>
            <person name="Schackwitz W."/>
            <person name="Schmutz J."/>
            <person name="Shahriari M."/>
            <person name="Shelest E."/>
            <person name="Silva-Franco F."/>
            <person name="Soanes D."/>
            <person name="Syed K."/>
            <person name="Tagua V.G."/>
            <person name="Talbot N.J."/>
            <person name="Thon M."/>
            <person name="De vries R.P."/>
            <person name="Wiebenga A."/>
            <person name="Yadav J.S."/>
            <person name="Braun E.L."/>
            <person name="Baker S."/>
            <person name="Garre V."/>
            <person name="Horwitz B."/>
            <person name="Torres-Martinez S."/>
            <person name="Idnurm A."/>
            <person name="Herrera-Estrella A."/>
            <person name="Gabaldon T."/>
            <person name="Grigoriev I.V."/>
        </authorList>
    </citation>
    <scope>NUCLEOTIDE SEQUENCE [LARGE SCALE GENOMIC DNA]</scope>
    <source>
        <strain evidence="2">NRRL 1555(-)</strain>
    </source>
</reference>
<dbReference type="AlphaFoldDB" id="A0A162TLJ7"/>
<keyword evidence="2" id="KW-1185">Reference proteome</keyword>
<evidence type="ECO:0000313" key="2">
    <source>
        <dbReference type="Proteomes" id="UP000077315"/>
    </source>
</evidence>
<gene>
    <name evidence="1" type="ORF">PHYBLDRAFT_173567</name>
</gene>
<dbReference type="OrthoDB" id="2277351at2759"/>
<evidence type="ECO:0000313" key="1">
    <source>
        <dbReference type="EMBL" id="OAD68073.1"/>
    </source>
</evidence>
<sequence length="211" mass="24057">MKRPHSPVSHATPPSKHVRTSYGCTAHDFQVDSTHMNQVFDQQQWKSDPILIPTQPINTSCLDLRMPQPLRHRVRIDDIDEYLAQHESSDSDEEDNRTTYVGDNMRGSVIQGSDDIHLVDAHVNGAFLPMQRRSGETKLRIPDFVLRNNSPEPPTKPNGRDLILYQQPPWKALVESSSSNPTTTNSQNEYCMEVDDRQNQTSYSIDAMEID</sequence>
<dbReference type="InParanoid" id="A0A162TLJ7"/>
<dbReference type="RefSeq" id="XP_018286113.1">
    <property type="nucleotide sequence ID" value="XM_018437059.1"/>
</dbReference>
<dbReference type="GeneID" id="28997965"/>
<organism evidence="1 2">
    <name type="scientific">Phycomyces blakesleeanus (strain ATCC 8743b / DSM 1359 / FGSC 10004 / NBRC 33097 / NRRL 1555)</name>
    <dbReference type="NCBI Taxonomy" id="763407"/>
    <lineage>
        <taxon>Eukaryota</taxon>
        <taxon>Fungi</taxon>
        <taxon>Fungi incertae sedis</taxon>
        <taxon>Mucoromycota</taxon>
        <taxon>Mucoromycotina</taxon>
        <taxon>Mucoromycetes</taxon>
        <taxon>Mucorales</taxon>
        <taxon>Phycomycetaceae</taxon>
        <taxon>Phycomyces</taxon>
    </lineage>
</organism>
<protein>
    <submittedName>
        <fullName evidence="1">Uncharacterized protein</fullName>
    </submittedName>
</protein>
<accession>A0A162TLJ7</accession>